<dbReference type="GO" id="GO:0008817">
    <property type="term" value="F:corrinoid adenosyltransferase activity"/>
    <property type="evidence" value="ECO:0007669"/>
    <property type="project" value="UniProtKB-UniRule"/>
</dbReference>
<evidence type="ECO:0000256" key="9">
    <source>
        <dbReference type="SAM" id="MobiDB-lite"/>
    </source>
</evidence>
<evidence type="ECO:0000256" key="8">
    <source>
        <dbReference type="PIRNR" id="PIRNR015617"/>
    </source>
</evidence>
<dbReference type="SUPFAM" id="SSF52540">
    <property type="entry name" value="P-loop containing nucleoside triphosphate hydrolases"/>
    <property type="match status" value="1"/>
</dbReference>
<comment type="function">
    <text evidence="5 8">Required for both de novo synthesis of the corrin ring for the assimilation of exogenous corrinoids. Participates in the adenosylation of a variety of incomplete and complete corrinoids.</text>
</comment>
<dbReference type="AlphaFoldDB" id="A0A5C9A5J2"/>
<comment type="subcellular location">
    <subcellularLocation>
        <location evidence="8">Cytoplasm</location>
    </subcellularLocation>
</comment>
<dbReference type="PANTHER" id="PTHR46638">
    <property type="entry name" value="CORRINOID ADENOSYLTRANSFERASE"/>
    <property type="match status" value="1"/>
</dbReference>
<comment type="catalytic activity">
    <reaction evidence="7 8">
        <text>2 cob(II)alamin + reduced [electron-transfer flavoprotein] + 2 ATP = 2 adenosylcob(III)alamin + 2 triphosphate + oxidized [electron-transfer flavoprotein] + 3 H(+)</text>
        <dbReference type="Rhea" id="RHEA:28671"/>
        <dbReference type="Rhea" id="RHEA-COMP:10685"/>
        <dbReference type="Rhea" id="RHEA-COMP:10686"/>
        <dbReference type="ChEBI" id="CHEBI:15378"/>
        <dbReference type="ChEBI" id="CHEBI:16304"/>
        <dbReference type="ChEBI" id="CHEBI:18036"/>
        <dbReference type="ChEBI" id="CHEBI:18408"/>
        <dbReference type="ChEBI" id="CHEBI:30616"/>
        <dbReference type="ChEBI" id="CHEBI:57692"/>
        <dbReference type="ChEBI" id="CHEBI:58307"/>
        <dbReference type="EC" id="2.5.1.17"/>
    </reaction>
</comment>
<dbReference type="UniPathway" id="UPA00148">
    <property type="reaction ID" value="UER00233"/>
</dbReference>
<comment type="similarity">
    <text evidence="2 8">Belongs to the Cob(I)alamin adenosyltransferase family.</text>
</comment>
<dbReference type="NCBIfam" id="TIGR00708">
    <property type="entry name" value="cobA"/>
    <property type="match status" value="1"/>
</dbReference>
<evidence type="ECO:0000313" key="10">
    <source>
        <dbReference type="EMBL" id="TXS95252.1"/>
    </source>
</evidence>
<keyword evidence="8" id="KW-0169">Cobalamin biosynthesis</keyword>
<evidence type="ECO:0000256" key="4">
    <source>
        <dbReference type="ARBA" id="ARBA00023244"/>
    </source>
</evidence>
<proteinExistence type="inferred from homology"/>
<dbReference type="InterPro" id="IPR003724">
    <property type="entry name" value="CblAdoTrfase_CobA"/>
</dbReference>
<keyword evidence="4 8" id="KW-0627">Porphyrin biosynthesis</keyword>
<dbReference type="EMBL" id="VRZA01000002">
    <property type="protein sequence ID" value="TXS95252.1"/>
    <property type="molecule type" value="Genomic_DNA"/>
</dbReference>
<evidence type="ECO:0000313" key="11">
    <source>
        <dbReference type="Proteomes" id="UP000321039"/>
    </source>
</evidence>
<feature type="region of interest" description="Disordered" evidence="9">
    <location>
        <begin position="1"/>
        <end position="28"/>
    </location>
</feature>
<dbReference type="Proteomes" id="UP000321039">
    <property type="component" value="Unassembled WGS sequence"/>
</dbReference>
<comment type="catalytic activity">
    <reaction evidence="6 8">
        <text>2 cob(II)yrinate a,c diamide + reduced [electron-transfer flavoprotein] + 2 ATP = 2 adenosylcob(III)yrinate a,c-diamide + 2 triphosphate + oxidized [electron-transfer flavoprotein] + 3 H(+)</text>
        <dbReference type="Rhea" id="RHEA:11528"/>
        <dbReference type="Rhea" id="RHEA-COMP:10685"/>
        <dbReference type="Rhea" id="RHEA-COMP:10686"/>
        <dbReference type="ChEBI" id="CHEBI:15378"/>
        <dbReference type="ChEBI" id="CHEBI:18036"/>
        <dbReference type="ChEBI" id="CHEBI:30616"/>
        <dbReference type="ChEBI" id="CHEBI:57692"/>
        <dbReference type="ChEBI" id="CHEBI:58307"/>
        <dbReference type="ChEBI" id="CHEBI:58503"/>
        <dbReference type="ChEBI" id="CHEBI:58537"/>
        <dbReference type="EC" id="2.5.1.17"/>
    </reaction>
</comment>
<evidence type="ECO:0000256" key="6">
    <source>
        <dbReference type="ARBA" id="ARBA00048555"/>
    </source>
</evidence>
<dbReference type="PANTHER" id="PTHR46638:SF1">
    <property type="entry name" value="CORRINOID ADENOSYLTRANSFERASE"/>
    <property type="match status" value="1"/>
</dbReference>
<dbReference type="CDD" id="cd00561">
    <property type="entry name" value="CobA_ACA"/>
    <property type="match status" value="1"/>
</dbReference>
<gene>
    <name evidence="10" type="primary">cobO</name>
    <name evidence="10" type="ORF">FV139_04970</name>
</gene>
<dbReference type="EC" id="2.5.1.17" evidence="3 8"/>
<dbReference type="Pfam" id="PF02572">
    <property type="entry name" value="CobA_CobO_BtuR"/>
    <property type="match status" value="1"/>
</dbReference>
<evidence type="ECO:0000256" key="7">
    <source>
        <dbReference type="ARBA" id="ARBA00048692"/>
    </source>
</evidence>
<comment type="caution">
    <text evidence="10">The sequence shown here is derived from an EMBL/GenBank/DDBJ whole genome shotgun (WGS) entry which is preliminary data.</text>
</comment>
<dbReference type="Gene3D" id="3.40.50.300">
    <property type="entry name" value="P-loop containing nucleotide triphosphate hydrolases"/>
    <property type="match status" value="1"/>
</dbReference>
<keyword evidence="8" id="KW-0963">Cytoplasm</keyword>
<dbReference type="GO" id="GO:0005737">
    <property type="term" value="C:cytoplasm"/>
    <property type="evidence" value="ECO:0007669"/>
    <property type="project" value="UniProtKB-SubCell"/>
</dbReference>
<keyword evidence="8" id="KW-0547">Nucleotide-binding</keyword>
<evidence type="ECO:0000256" key="3">
    <source>
        <dbReference type="ARBA" id="ARBA00012454"/>
    </source>
</evidence>
<dbReference type="RefSeq" id="WP_148067163.1">
    <property type="nucleotide sequence ID" value="NZ_VRZA01000002.1"/>
</dbReference>
<protein>
    <recommendedName>
        <fullName evidence="3 8">Corrinoid adenosyltransferase</fullName>
        <ecNumber evidence="3 8">2.5.1.17</ecNumber>
    </recommendedName>
    <alternativeName>
        <fullName evidence="8">Cob(II)alamin adenosyltransferase</fullName>
    </alternativeName>
    <alternativeName>
        <fullName evidence="8">Cob(II)yrinic acid a,c-diamide adenosyltransferase</fullName>
    </alternativeName>
</protein>
<name>A0A5C9A5J2_9GAMM</name>
<keyword evidence="8" id="KW-0067">ATP-binding</keyword>
<evidence type="ECO:0000256" key="5">
    <source>
        <dbReference type="ARBA" id="ARBA00024929"/>
    </source>
</evidence>
<reference evidence="10 11" key="1">
    <citation type="submission" date="2019-08" db="EMBL/GenBank/DDBJ databases">
        <title>Parahaliea maris sp. nov., isolated from the surface seawater.</title>
        <authorList>
            <person name="Liu Y."/>
        </authorList>
    </citation>
    <scope>NUCLEOTIDE SEQUENCE [LARGE SCALE GENOMIC DNA]</scope>
    <source>
        <strain evidence="10 11">HSLHS9</strain>
    </source>
</reference>
<dbReference type="PIRSF" id="PIRSF015617">
    <property type="entry name" value="Adensltrnsf_CobA"/>
    <property type="match status" value="1"/>
</dbReference>
<keyword evidence="8 10" id="KW-0808">Transferase</keyword>
<sequence>MSEDKEQRREAKHKASMQKQKAKVDARIEEASTERGVAVLVTGNGKGKSSSAFGMVLRALGYGQKVGVVQFIKGEQLSGEEIFLRDHLPQVDFYQMGTGFTWNTQDRSGDIAAARATWEKALPMLQDPSYDLVVLDELTYMIAYDYLPEQDIIDAIANRPVEQSVVITGRGGGSALQEVVDTVSEVKDVKHAFRAGIKARRGVDF</sequence>
<dbReference type="GO" id="GO:0005524">
    <property type="term" value="F:ATP binding"/>
    <property type="evidence" value="ECO:0007669"/>
    <property type="project" value="UniProtKB-UniRule"/>
</dbReference>
<dbReference type="GO" id="GO:0006779">
    <property type="term" value="P:porphyrin-containing compound biosynthetic process"/>
    <property type="evidence" value="ECO:0007669"/>
    <property type="project" value="UniProtKB-UniRule"/>
</dbReference>
<dbReference type="NCBIfam" id="NF004637">
    <property type="entry name" value="PRK05986.1"/>
    <property type="match status" value="1"/>
</dbReference>
<organism evidence="10 11">
    <name type="scientific">Parahaliea maris</name>
    <dbReference type="NCBI Taxonomy" id="2716870"/>
    <lineage>
        <taxon>Bacteria</taxon>
        <taxon>Pseudomonadati</taxon>
        <taxon>Pseudomonadota</taxon>
        <taxon>Gammaproteobacteria</taxon>
        <taxon>Cellvibrionales</taxon>
        <taxon>Halieaceae</taxon>
        <taxon>Parahaliea</taxon>
    </lineage>
</organism>
<dbReference type="InterPro" id="IPR027417">
    <property type="entry name" value="P-loop_NTPase"/>
</dbReference>
<accession>A0A5C9A5J2</accession>
<evidence type="ECO:0000256" key="1">
    <source>
        <dbReference type="ARBA" id="ARBA00005121"/>
    </source>
</evidence>
<evidence type="ECO:0000256" key="2">
    <source>
        <dbReference type="ARBA" id="ARBA00007487"/>
    </source>
</evidence>
<dbReference type="GO" id="GO:0009236">
    <property type="term" value="P:cobalamin biosynthetic process"/>
    <property type="evidence" value="ECO:0007669"/>
    <property type="project" value="UniProtKB-UniRule"/>
</dbReference>
<keyword evidence="11" id="KW-1185">Reference proteome</keyword>
<comment type="pathway">
    <text evidence="1 8">Cofactor biosynthesis; adenosylcobalamin biosynthesis; adenosylcobalamin from cob(II)yrinate a,c-diamide: step 2/7.</text>
</comment>